<keyword evidence="3" id="KW-0677">Repeat</keyword>
<accession>A0ABQ8A838</accession>
<feature type="domain" description="PUM-HD" evidence="7">
    <location>
        <begin position="64"/>
        <end position="416"/>
    </location>
</feature>
<keyword evidence="2" id="KW-0963">Cytoplasm</keyword>
<evidence type="ECO:0000256" key="1">
    <source>
        <dbReference type="ARBA" id="ARBA00004496"/>
    </source>
</evidence>
<dbReference type="InterPro" id="IPR033133">
    <property type="entry name" value="PUM-HD"/>
</dbReference>
<dbReference type="InterPro" id="IPR001313">
    <property type="entry name" value="Pumilio_RNA-bd_rpt"/>
</dbReference>
<evidence type="ECO:0000313" key="8">
    <source>
        <dbReference type="EMBL" id="KAH0888686.1"/>
    </source>
</evidence>
<dbReference type="Gene3D" id="1.25.10.10">
    <property type="entry name" value="Leucine-rich Repeat Variant"/>
    <property type="match status" value="1"/>
</dbReference>
<dbReference type="Proteomes" id="UP000824890">
    <property type="component" value="Unassembled WGS sequence"/>
</dbReference>
<evidence type="ECO:0000256" key="5">
    <source>
        <dbReference type="ARBA" id="ARBA00022884"/>
    </source>
</evidence>
<evidence type="ECO:0000256" key="6">
    <source>
        <dbReference type="PROSITE-ProRule" id="PRU00317"/>
    </source>
</evidence>
<evidence type="ECO:0000256" key="3">
    <source>
        <dbReference type="ARBA" id="ARBA00022737"/>
    </source>
</evidence>
<dbReference type="PROSITE" id="PS50302">
    <property type="entry name" value="PUM"/>
    <property type="match status" value="2"/>
</dbReference>
<dbReference type="InterPro" id="IPR011989">
    <property type="entry name" value="ARM-like"/>
</dbReference>
<dbReference type="PROSITE" id="PS50303">
    <property type="entry name" value="PUM_HD"/>
    <property type="match status" value="1"/>
</dbReference>
<dbReference type="Pfam" id="PF00806">
    <property type="entry name" value="PUF"/>
    <property type="match status" value="3"/>
</dbReference>
<sequence length="427" mass="48642">INHRTMSLQSDCPFSMSPMHKALQHLCFSKGISACIAPPGFSPLTSYLVTYTRLHKLFMKMTGSKGVVISKQDREEVLMTVSLLTSDSNYFMAVIRNQYGSRRVQTLLRVESSYARFRPGEETWIARARSPFIMVMSDNSPFSMSTMFNALQQIHLLNTRLKRLFNLMTSCEGVGQFKDLISTFDQSQLQMMASMLTSDSEYFMEVVSNKYGSRRVQKLLGVSVDVDAFFYDAILQRFFDIMTDKYASYVATRAVVVFDQVKKHVMYKHVLHYALDIALARNALFLSNDPSGNFVVQHVLKLYDLRCTHNVAVSLRGHCVDLSFKKYGSYIVEKLLEAEVSIDVVVVELLKCGGNRLMRLARSEFGNFVVLKALKVTQEMNRVDLFWDLVQKLMPLRHLLLRSHGSNIANILESCSMANSVFNVASY</sequence>
<dbReference type="SUPFAM" id="SSF48371">
    <property type="entry name" value="ARM repeat"/>
    <property type="match status" value="1"/>
</dbReference>
<evidence type="ECO:0000259" key="7">
    <source>
        <dbReference type="PROSITE" id="PS50303"/>
    </source>
</evidence>
<dbReference type="InterPro" id="IPR016024">
    <property type="entry name" value="ARM-type_fold"/>
</dbReference>
<evidence type="ECO:0000256" key="4">
    <source>
        <dbReference type="ARBA" id="ARBA00022845"/>
    </source>
</evidence>
<dbReference type="PANTHER" id="PTHR12537:SF158">
    <property type="entry name" value="PUM-HD DOMAIN-CONTAINING PROTEIN"/>
    <property type="match status" value="1"/>
</dbReference>
<feature type="non-terminal residue" evidence="8">
    <location>
        <position position="1"/>
    </location>
</feature>
<comment type="subcellular location">
    <subcellularLocation>
        <location evidence="1">Cytoplasm</location>
    </subcellularLocation>
</comment>
<dbReference type="PANTHER" id="PTHR12537">
    <property type="entry name" value="RNA BINDING PROTEIN PUMILIO-RELATED"/>
    <property type="match status" value="1"/>
</dbReference>
<keyword evidence="5" id="KW-0694">RNA-binding</keyword>
<organism evidence="8 9">
    <name type="scientific">Brassica napus</name>
    <name type="common">Rape</name>
    <dbReference type="NCBI Taxonomy" id="3708"/>
    <lineage>
        <taxon>Eukaryota</taxon>
        <taxon>Viridiplantae</taxon>
        <taxon>Streptophyta</taxon>
        <taxon>Embryophyta</taxon>
        <taxon>Tracheophyta</taxon>
        <taxon>Spermatophyta</taxon>
        <taxon>Magnoliopsida</taxon>
        <taxon>eudicotyledons</taxon>
        <taxon>Gunneridae</taxon>
        <taxon>Pentapetalae</taxon>
        <taxon>rosids</taxon>
        <taxon>malvids</taxon>
        <taxon>Brassicales</taxon>
        <taxon>Brassicaceae</taxon>
        <taxon>Brassiceae</taxon>
        <taxon>Brassica</taxon>
    </lineage>
</organism>
<evidence type="ECO:0000256" key="2">
    <source>
        <dbReference type="ARBA" id="ARBA00022490"/>
    </source>
</evidence>
<feature type="repeat" description="Pumilio" evidence="6">
    <location>
        <begin position="314"/>
        <end position="351"/>
    </location>
</feature>
<reference evidence="8 9" key="1">
    <citation type="submission" date="2021-05" db="EMBL/GenBank/DDBJ databases">
        <title>Genome Assembly of Synthetic Allotetraploid Brassica napus Reveals Homoeologous Exchanges between Subgenomes.</title>
        <authorList>
            <person name="Davis J.T."/>
        </authorList>
    </citation>
    <scope>NUCLEOTIDE SEQUENCE [LARGE SCALE GENOMIC DNA]</scope>
    <source>
        <strain evidence="9">cv. Da-Ae</strain>
        <tissue evidence="8">Seedling</tissue>
    </source>
</reference>
<dbReference type="SMART" id="SM00025">
    <property type="entry name" value="Pumilio"/>
    <property type="match status" value="6"/>
</dbReference>
<keyword evidence="4" id="KW-0810">Translation regulation</keyword>
<keyword evidence="9" id="KW-1185">Reference proteome</keyword>
<comment type="caution">
    <text evidence="8">The sequence shown here is derived from an EMBL/GenBank/DDBJ whole genome shotgun (WGS) entry which is preliminary data.</text>
</comment>
<protein>
    <recommendedName>
        <fullName evidence="7">PUM-HD domain-containing protein</fullName>
    </recommendedName>
</protein>
<evidence type="ECO:0000313" key="9">
    <source>
        <dbReference type="Proteomes" id="UP000824890"/>
    </source>
</evidence>
<gene>
    <name evidence="8" type="ORF">HID58_051115</name>
</gene>
<name>A0ABQ8A838_BRANA</name>
<dbReference type="EMBL" id="JAGKQM010000013">
    <property type="protein sequence ID" value="KAH0888686.1"/>
    <property type="molecule type" value="Genomic_DNA"/>
</dbReference>
<feature type="repeat" description="Pumilio" evidence="6">
    <location>
        <begin position="194"/>
        <end position="236"/>
    </location>
</feature>
<proteinExistence type="predicted"/>